<sequence length="489" mass="55121">MIAYIIFIFLIITAILRYVPGLRIPHSSPWLLPAGFVIKVAVGMFFLYIYSYHYGVGELTADPSAFMVESKILNATFYESPGAYLRFLTGLDNKALVAQYLSETTQWDAGSSKWFNDTRNLLRLHSLIHFISFNQTAIHLFVVSFISLLGLRFITLAIIPYTQLKTTVVFLALLLMPNALFWSSGLLKEPLIYFSIGLFIYSILSITSLVKKVLLIALSILCLVGIKPYIFLCIIPAVLIFVLFYYLKQTRTALIITIVLIAGSLVSLLTTPLQPVVKKLSDQQFDFINIGKGGVFARADTCIYIIAGEDMPHVIVNQVDSTVILTKEIVGDYILPNAKKDKKRCIIQPNEIPWKMYYDGEFSGSYIEITPIEESGIQLLKNIPEAVQNVTIRPYPGDPPASVFKYFSLIDGWGLCLLFILTFFFFRRKINRKELSLIAALVVFSFILTLLIGWTTPVLGAIIRYKVPVQLAMMLATLIIFNPKRLKNG</sequence>
<feature type="transmembrane region" description="Helical" evidence="1">
    <location>
        <begin position="167"/>
        <end position="184"/>
    </location>
</feature>
<keyword evidence="3" id="KW-1185">Reference proteome</keyword>
<feature type="transmembrane region" description="Helical" evidence="1">
    <location>
        <begin position="216"/>
        <end position="246"/>
    </location>
</feature>
<evidence type="ECO:0000313" key="2">
    <source>
        <dbReference type="EMBL" id="MBC9810999.1"/>
    </source>
</evidence>
<comment type="caution">
    <text evidence="2">The sequence shown here is derived from an EMBL/GenBank/DDBJ whole genome shotgun (WGS) entry which is preliminary data.</text>
</comment>
<dbReference type="RefSeq" id="WP_163492255.1">
    <property type="nucleotide sequence ID" value="NZ_JACVEL010000001.1"/>
</dbReference>
<feature type="transmembrane region" description="Helical" evidence="1">
    <location>
        <begin position="31"/>
        <end position="50"/>
    </location>
</feature>
<accession>A0A8J6P3X9</accession>
<name>A0A8J6P3X9_9FLAO</name>
<proteinExistence type="predicted"/>
<keyword evidence="1" id="KW-0472">Membrane</keyword>
<feature type="transmembrane region" description="Helical" evidence="1">
    <location>
        <begin position="462"/>
        <end position="481"/>
    </location>
</feature>
<protein>
    <submittedName>
        <fullName evidence="2">Uncharacterized protein</fullName>
    </submittedName>
</protein>
<feature type="transmembrane region" description="Helical" evidence="1">
    <location>
        <begin position="438"/>
        <end position="456"/>
    </location>
</feature>
<evidence type="ECO:0000256" key="1">
    <source>
        <dbReference type="SAM" id="Phobius"/>
    </source>
</evidence>
<feature type="transmembrane region" description="Helical" evidence="1">
    <location>
        <begin position="253"/>
        <end position="273"/>
    </location>
</feature>
<keyword evidence="1" id="KW-1133">Transmembrane helix</keyword>
<keyword evidence="1" id="KW-0812">Transmembrane</keyword>
<feature type="transmembrane region" description="Helical" evidence="1">
    <location>
        <begin position="137"/>
        <end position="161"/>
    </location>
</feature>
<dbReference type="Proteomes" id="UP000652681">
    <property type="component" value="Unassembled WGS sequence"/>
</dbReference>
<reference evidence="2" key="1">
    <citation type="submission" date="2020-09" db="EMBL/GenBank/DDBJ databases">
        <title>Taishania pollutisoli gen. nov., sp. nov., Isolated from Tetrabromobisphenol A-Contaminated Soil.</title>
        <authorList>
            <person name="Chen Q."/>
        </authorList>
    </citation>
    <scope>NUCLEOTIDE SEQUENCE</scope>
    <source>
        <strain evidence="2">CZZ-1</strain>
    </source>
</reference>
<dbReference type="AlphaFoldDB" id="A0A8J6P3X9"/>
<feature type="transmembrane region" description="Helical" evidence="1">
    <location>
        <begin position="406"/>
        <end position="426"/>
    </location>
</feature>
<gene>
    <name evidence="2" type="ORF">H9Y05_00780</name>
</gene>
<evidence type="ECO:0000313" key="3">
    <source>
        <dbReference type="Proteomes" id="UP000652681"/>
    </source>
</evidence>
<dbReference type="EMBL" id="JACVEL010000001">
    <property type="protein sequence ID" value="MBC9810999.1"/>
    <property type="molecule type" value="Genomic_DNA"/>
</dbReference>
<feature type="transmembrane region" description="Helical" evidence="1">
    <location>
        <begin position="191"/>
        <end position="210"/>
    </location>
</feature>
<organism evidence="2 3">
    <name type="scientific">Taishania pollutisoli</name>
    <dbReference type="NCBI Taxonomy" id="2766479"/>
    <lineage>
        <taxon>Bacteria</taxon>
        <taxon>Pseudomonadati</taxon>
        <taxon>Bacteroidota</taxon>
        <taxon>Flavobacteriia</taxon>
        <taxon>Flavobacteriales</taxon>
        <taxon>Crocinitomicaceae</taxon>
        <taxon>Taishania</taxon>
    </lineage>
</organism>